<feature type="compositionally biased region" description="Basic and acidic residues" evidence="2">
    <location>
        <begin position="327"/>
        <end position="336"/>
    </location>
</feature>
<sequence length="353" mass="39016">MATGNSRRTPAPSGLRTPSPTKSRLPIGSSLPQRSASVKGLTNISLQPTIQKSSLRAPGTARKSTISQSILQLESKRVENQHPIRLEKAKVDSSVSTSSRYRQSDIRQKATISAIKETISDPIQPLAYSRAALDDRLELLHLWTIHNQASEAQAQWESHAFQVYQKRFQALQNHNQELNQLEIDQLTQRNASTIISWPKPGGYLSKQIQTLSKVICEVDQLTSIDGRYSLAIQAFEHWIATAVAQQGQQGGAPMKAKPNKVEGLGDGWLTEAEALQWQVVTLADQMLTLGVVEPNGSSLEIAVTTVSEMLKNMLEELEMVMDLESTLKQEGEDRTDGSVATLTEELDRGLRLE</sequence>
<keyword evidence="4" id="KW-1185">Reference proteome</keyword>
<dbReference type="AlphaFoldDB" id="A0A8H3FD20"/>
<feature type="region of interest" description="Disordered" evidence="2">
    <location>
        <begin position="327"/>
        <end position="353"/>
    </location>
</feature>
<name>A0A8H3FD20_9LECA</name>
<feature type="coiled-coil region" evidence="1">
    <location>
        <begin position="161"/>
        <end position="191"/>
    </location>
</feature>
<gene>
    <name evidence="3" type="ORF">GOMPHAMPRED_001569</name>
</gene>
<protein>
    <submittedName>
        <fullName evidence="3">Uncharacterized protein</fullName>
    </submittedName>
</protein>
<feature type="region of interest" description="Disordered" evidence="2">
    <location>
        <begin position="1"/>
        <end position="38"/>
    </location>
</feature>
<dbReference type="OrthoDB" id="5429993at2759"/>
<evidence type="ECO:0000256" key="2">
    <source>
        <dbReference type="SAM" id="MobiDB-lite"/>
    </source>
</evidence>
<evidence type="ECO:0000256" key="1">
    <source>
        <dbReference type="SAM" id="Coils"/>
    </source>
</evidence>
<accession>A0A8H3FD20</accession>
<evidence type="ECO:0000313" key="3">
    <source>
        <dbReference type="EMBL" id="CAF9918591.1"/>
    </source>
</evidence>
<reference evidence="3" key="1">
    <citation type="submission" date="2021-03" db="EMBL/GenBank/DDBJ databases">
        <authorList>
            <person name="Tagirdzhanova G."/>
        </authorList>
    </citation>
    <scope>NUCLEOTIDE SEQUENCE</scope>
</reference>
<proteinExistence type="predicted"/>
<organism evidence="3 4">
    <name type="scientific">Gomphillus americanus</name>
    <dbReference type="NCBI Taxonomy" id="1940652"/>
    <lineage>
        <taxon>Eukaryota</taxon>
        <taxon>Fungi</taxon>
        <taxon>Dikarya</taxon>
        <taxon>Ascomycota</taxon>
        <taxon>Pezizomycotina</taxon>
        <taxon>Lecanoromycetes</taxon>
        <taxon>OSLEUM clade</taxon>
        <taxon>Ostropomycetidae</taxon>
        <taxon>Ostropales</taxon>
        <taxon>Graphidaceae</taxon>
        <taxon>Gomphilloideae</taxon>
        <taxon>Gomphillus</taxon>
    </lineage>
</organism>
<evidence type="ECO:0000313" key="4">
    <source>
        <dbReference type="Proteomes" id="UP000664169"/>
    </source>
</evidence>
<dbReference type="EMBL" id="CAJPDQ010000013">
    <property type="protein sequence ID" value="CAF9918591.1"/>
    <property type="molecule type" value="Genomic_DNA"/>
</dbReference>
<comment type="caution">
    <text evidence="3">The sequence shown here is derived from an EMBL/GenBank/DDBJ whole genome shotgun (WGS) entry which is preliminary data.</text>
</comment>
<keyword evidence="1" id="KW-0175">Coiled coil</keyword>
<dbReference type="Proteomes" id="UP000664169">
    <property type="component" value="Unassembled WGS sequence"/>
</dbReference>